<keyword evidence="1" id="KW-0472">Membrane</keyword>
<accession>A0A9D1F9F8</accession>
<dbReference type="AlphaFoldDB" id="A0A9D1F9F8"/>
<feature type="domain" description="Right handed beta helix" evidence="2">
    <location>
        <begin position="281"/>
        <end position="400"/>
    </location>
</feature>
<comment type="caution">
    <text evidence="4">The sequence shown here is derived from an EMBL/GenBank/DDBJ whole genome shotgun (WGS) entry which is preliminary data.</text>
</comment>
<evidence type="ECO:0000259" key="3">
    <source>
        <dbReference type="Pfam" id="PF13240"/>
    </source>
</evidence>
<keyword evidence="1" id="KW-1133">Transmembrane helix</keyword>
<dbReference type="InterPro" id="IPR039448">
    <property type="entry name" value="Beta_helix"/>
</dbReference>
<sequence>MEHSCPHCGKPLPDGASFCPYCAHGLNRRQQLEPPRCVGGILRRAAKALGLLVLAAAVLLGLAQMRKPKTYTGQGSLTYTDQDGTYELVLGDSGSRQDPTAVYTVHTPLEEEHGRFIHLFINEKATGSDVTELFIQNKILAHRVEVVPDEPTDHGVTLEEPSLVNIINLGCSFQSNVRWTGSSPDVTIRWTLHMKNGDTLCLEQRQIVEPLALRRYTAEDLPMETLGQLQQSINRLSNELPPDVMAEICLPPVEYVGTLNLSGYPIRLYGSRNGDQCTTIRGGIRVKGQGDDANRIADIEFHGPGVGLEVTAPVKVSGCSFQGYETAVATKNCKRVELYDCLLTDNTVGLSLAAQMGENRVEQCRFAGNGTGILLPSGNSVAQVEIINCVLEQNGVNLDNQGGFPLSLTDTAVT</sequence>
<dbReference type="InterPro" id="IPR011050">
    <property type="entry name" value="Pectin_lyase_fold/virulence"/>
</dbReference>
<evidence type="ECO:0000259" key="2">
    <source>
        <dbReference type="Pfam" id="PF13229"/>
    </source>
</evidence>
<reference evidence="4" key="1">
    <citation type="submission" date="2020-10" db="EMBL/GenBank/DDBJ databases">
        <authorList>
            <person name="Gilroy R."/>
        </authorList>
    </citation>
    <scope>NUCLEOTIDE SEQUENCE</scope>
    <source>
        <strain evidence="4">ChiBcec16-1751</strain>
    </source>
</reference>
<evidence type="ECO:0000256" key="1">
    <source>
        <dbReference type="SAM" id="Phobius"/>
    </source>
</evidence>
<dbReference type="Proteomes" id="UP000886741">
    <property type="component" value="Unassembled WGS sequence"/>
</dbReference>
<dbReference type="Pfam" id="PF13229">
    <property type="entry name" value="Beta_helix"/>
    <property type="match status" value="1"/>
</dbReference>
<name>A0A9D1F9F8_9FIRM</name>
<dbReference type="InterPro" id="IPR012334">
    <property type="entry name" value="Pectin_lyas_fold"/>
</dbReference>
<organism evidence="4 5">
    <name type="scientific">Candidatus Avoscillospira avistercoris</name>
    <dbReference type="NCBI Taxonomy" id="2840707"/>
    <lineage>
        <taxon>Bacteria</taxon>
        <taxon>Bacillati</taxon>
        <taxon>Bacillota</taxon>
        <taxon>Clostridia</taxon>
        <taxon>Eubacteriales</taxon>
        <taxon>Oscillospiraceae</taxon>
        <taxon>Oscillospiraceae incertae sedis</taxon>
        <taxon>Candidatus Avoscillospira</taxon>
    </lineage>
</organism>
<dbReference type="SUPFAM" id="SSF51126">
    <property type="entry name" value="Pectin lyase-like"/>
    <property type="match status" value="1"/>
</dbReference>
<evidence type="ECO:0000313" key="5">
    <source>
        <dbReference type="Proteomes" id="UP000886741"/>
    </source>
</evidence>
<gene>
    <name evidence="4" type="ORF">IAA83_03870</name>
</gene>
<feature type="domain" description="Zinc-ribbon" evidence="3">
    <location>
        <begin position="5"/>
        <end position="24"/>
    </location>
</feature>
<dbReference type="EMBL" id="DVJJ01000060">
    <property type="protein sequence ID" value="HIS64496.1"/>
    <property type="molecule type" value="Genomic_DNA"/>
</dbReference>
<keyword evidence="1" id="KW-0812">Transmembrane</keyword>
<feature type="transmembrane region" description="Helical" evidence="1">
    <location>
        <begin position="45"/>
        <end position="63"/>
    </location>
</feature>
<evidence type="ECO:0000313" key="4">
    <source>
        <dbReference type="EMBL" id="HIS64496.1"/>
    </source>
</evidence>
<reference evidence="4" key="2">
    <citation type="journal article" date="2021" name="PeerJ">
        <title>Extensive microbial diversity within the chicken gut microbiome revealed by metagenomics and culture.</title>
        <authorList>
            <person name="Gilroy R."/>
            <person name="Ravi A."/>
            <person name="Getino M."/>
            <person name="Pursley I."/>
            <person name="Horton D.L."/>
            <person name="Alikhan N.F."/>
            <person name="Baker D."/>
            <person name="Gharbi K."/>
            <person name="Hall N."/>
            <person name="Watson M."/>
            <person name="Adriaenssens E.M."/>
            <person name="Foster-Nyarko E."/>
            <person name="Jarju S."/>
            <person name="Secka A."/>
            <person name="Antonio M."/>
            <person name="Oren A."/>
            <person name="Chaudhuri R.R."/>
            <person name="La Ragione R."/>
            <person name="Hildebrand F."/>
            <person name="Pallen M.J."/>
        </authorList>
    </citation>
    <scope>NUCLEOTIDE SEQUENCE</scope>
    <source>
        <strain evidence="4">ChiBcec16-1751</strain>
    </source>
</reference>
<dbReference type="InterPro" id="IPR026870">
    <property type="entry name" value="Zinc_ribbon_dom"/>
</dbReference>
<protein>
    <submittedName>
        <fullName evidence="4">Zinc-ribbon domain-containing protein</fullName>
    </submittedName>
</protein>
<dbReference type="Gene3D" id="2.160.20.10">
    <property type="entry name" value="Single-stranded right-handed beta-helix, Pectin lyase-like"/>
    <property type="match status" value="1"/>
</dbReference>
<dbReference type="Pfam" id="PF13240">
    <property type="entry name" value="Zn_Ribbon_1"/>
    <property type="match status" value="1"/>
</dbReference>
<proteinExistence type="predicted"/>